<dbReference type="HAMAP" id="MF_01197">
    <property type="entry name" value="SepF"/>
    <property type="match status" value="1"/>
</dbReference>
<comment type="similarity">
    <text evidence="5">Belongs to the SepF family.</text>
</comment>
<gene>
    <name evidence="5" type="primary">sepF</name>
    <name evidence="7" type="ORF">AsFPU1_1032</name>
</gene>
<dbReference type="EMBL" id="BDQK01000003">
    <property type="protein sequence ID" value="GBF79634.1"/>
    <property type="molecule type" value="Genomic_DNA"/>
</dbReference>
<comment type="caution">
    <text evidence="7">The sequence shown here is derived from an EMBL/GenBank/DDBJ whole genome shotgun (WGS) entry which is preliminary data.</text>
</comment>
<feature type="compositionally biased region" description="Polar residues" evidence="6">
    <location>
        <begin position="57"/>
        <end position="71"/>
    </location>
</feature>
<dbReference type="GO" id="GO:0000917">
    <property type="term" value="P:division septum assembly"/>
    <property type="evidence" value="ECO:0007669"/>
    <property type="project" value="UniProtKB-KW"/>
</dbReference>
<reference evidence="8" key="1">
    <citation type="submission" date="2017-05" db="EMBL/GenBank/DDBJ databases">
        <title>Physiological properties and genetic analysis related to exopolysaccharide production of fresh-water unicellular cyanobacterium Aphanothece sacrum, Suizenji Nori, that has been cultured as a food source in Japan.</title>
        <authorList>
            <person name="Kanesaki Y."/>
            <person name="Yoshikawa S."/>
            <person name="Ohki K."/>
        </authorList>
    </citation>
    <scope>NUCLEOTIDE SEQUENCE [LARGE SCALE GENOMIC DNA]</scope>
    <source>
        <strain evidence="8">FPU1</strain>
    </source>
</reference>
<evidence type="ECO:0000313" key="7">
    <source>
        <dbReference type="EMBL" id="GBF79634.1"/>
    </source>
</evidence>
<dbReference type="RefSeq" id="WP_124978390.1">
    <property type="nucleotide sequence ID" value="NZ_BDQK01000003.1"/>
</dbReference>
<evidence type="ECO:0000256" key="2">
    <source>
        <dbReference type="ARBA" id="ARBA00023210"/>
    </source>
</evidence>
<keyword evidence="2 5" id="KW-0717">Septation</keyword>
<feature type="region of interest" description="Disordered" evidence="6">
    <location>
        <begin position="32"/>
        <end position="71"/>
    </location>
</feature>
<dbReference type="AlphaFoldDB" id="A0A401IEG5"/>
<evidence type="ECO:0000256" key="1">
    <source>
        <dbReference type="ARBA" id="ARBA00022618"/>
    </source>
</evidence>
<comment type="function">
    <text evidence="4 5">Cell division protein that is part of the divisome complex and is recruited early to the Z-ring. Probably stimulates Z-ring formation, perhaps through the cross-linking of FtsZ protofilaments. Its function overlaps with FtsA.</text>
</comment>
<dbReference type="Gene3D" id="3.30.110.150">
    <property type="entry name" value="SepF-like protein"/>
    <property type="match status" value="1"/>
</dbReference>
<name>A0A401IEG5_APHSA</name>
<evidence type="ECO:0000256" key="4">
    <source>
        <dbReference type="ARBA" id="ARBA00044936"/>
    </source>
</evidence>
<dbReference type="Pfam" id="PF04472">
    <property type="entry name" value="SepF"/>
    <property type="match status" value="1"/>
</dbReference>
<dbReference type="Proteomes" id="UP000287247">
    <property type="component" value="Unassembled WGS sequence"/>
</dbReference>
<keyword evidence="5" id="KW-0963">Cytoplasm</keyword>
<keyword evidence="1 5" id="KW-0132">Cell division</keyword>
<accession>A0A401IEG5</accession>
<keyword evidence="3 5" id="KW-0131">Cell cycle</keyword>
<dbReference type="GO" id="GO:0005737">
    <property type="term" value="C:cytoplasm"/>
    <property type="evidence" value="ECO:0007669"/>
    <property type="project" value="UniProtKB-SubCell"/>
</dbReference>
<proteinExistence type="inferred from homology"/>
<comment type="subunit">
    <text evidence="5">Homodimer. Interacts with FtsZ.</text>
</comment>
<keyword evidence="8" id="KW-1185">Reference proteome</keyword>
<dbReference type="OrthoDB" id="9815206at2"/>
<feature type="compositionally biased region" description="Basic and acidic residues" evidence="6">
    <location>
        <begin position="46"/>
        <end position="56"/>
    </location>
</feature>
<dbReference type="GO" id="GO:0043093">
    <property type="term" value="P:FtsZ-dependent cytokinesis"/>
    <property type="evidence" value="ECO:0007669"/>
    <property type="project" value="UniProtKB-UniRule"/>
</dbReference>
<dbReference type="PANTHER" id="PTHR35798:SF1">
    <property type="entry name" value="CELL DIVISION PROTEIN SEPF"/>
    <property type="match status" value="1"/>
</dbReference>
<sequence length="198" mass="22280">MIFKKLKDWANIDEPIDDEDDSNESYEEIYGNLEPDNQVQDTSAEDEQRNWRKQDRLNNLTPQSNMRTSRSNNVLDNVIGMPGITNSIAEVVVVEPHSFDEMPEVIQTLRERKSVVLNLNSMDPEEAQRAVDFVAGGTYAIDGHQERIGESIFLFTPSCVKVSTLSGTMHDVPDVNPIMPRSSSPISSWGADVNRLVQ</sequence>
<evidence type="ECO:0000256" key="6">
    <source>
        <dbReference type="SAM" id="MobiDB-lite"/>
    </source>
</evidence>
<evidence type="ECO:0000313" key="8">
    <source>
        <dbReference type="Proteomes" id="UP000287247"/>
    </source>
</evidence>
<evidence type="ECO:0000256" key="3">
    <source>
        <dbReference type="ARBA" id="ARBA00023306"/>
    </source>
</evidence>
<comment type="subcellular location">
    <subcellularLocation>
        <location evidence="5">Cytoplasm</location>
    </subcellularLocation>
    <text evidence="5">Localizes to the division site, in a FtsZ-dependent manner.</text>
</comment>
<evidence type="ECO:0000256" key="5">
    <source>
        <dbReference type="HAMAP-Rule" id="MF_01197"/>
    </source>
</evidence>
<dbReference type="PANTHER" id="PTHR35798">
    <property type="entry name" value="CELL DIVISION PROTEIN SEPF"/>
    <property type="match status" value="1"/>
</dbReference>
<dbReference type="InterPro" id="IPR007561">
    <property type="entry name" value="Cell_div_SepF/SepF-rel"/>
</dbReference>
<dbReference type="InterPro" id="IPR038594">
    <property type="entry name" value="SepF-like_sf"/>
</dbReference>
<organism evidence="7 8">
    <name type="scientific">Aphanothece sacrum FPU1</name>
    <dbReference type="NCBI Taxonomy" id="1920663"/>
    <lineage>
        <taxon>Bacteria</taxon>
        <taxon>Bacillati</taxon>
        <taxon>Cyanobacteriota</taxon>
        <taxon>Cyanophyceae</taxon>
        <taxon>Oscillatoriophycideae</taxon>
        <taxon>Chroococcales</taxon>
        <taxon>Aphanothecaceae</taxon>
        <taxon>Aphanothece</taxon>
    </lineage>
</organism>
<protein>
    <recommendedName>
        <fullName evidence="5">Cell division protein SepF</fullName>
    </recommendedName>
</protein>
<dbReference type="InterPro" id="IPR023052">
    <property type="entry name" value="Cell_div_SepF"/>
</dbReference>